<reference evidence="10 11" key="1">
    <citation type="journal article" date="2019" name="Front. Genet.">
        <title>Whole-Genome Sequencing of the Opportunistic Yeast Pathogen Candida inconspicua Uncovers Its Hybrid Origin.</title>
        <authorList>
            <person name="Mixao V."/>
            <person name="Hansen A.P."/>
            <person name="Saus E."/>
            <person name="Boekhout T."/>
            <person name="Lass-Florl C."/>
            <person name="Gabaldon T."/>
        </authorList>
    </citation>
    <scope>NUCLEOTIDE SEQUENCE [LARGE SCALE GENOMIC DNA]</scope>
    <source>
        <strain evidence="10 11">CBS 180</strain>
    </source>
</reference>
<evidence type="ECO:0000313" key="11">
    <source>
        <dbReference type="Proteomes" id="UP000307173"/>
    </source>
</evidence>
<sequence length="347" mass="39267">MTEKLTKDEINLYDRQIRLWGFEGQARLREAKVAVLNLSGAGVEIVKNLALGGIGHISIIDSNELLEQDLNVNFFVDASQIGQNKGAATRGRIAELNPRTEVIVYEESWQEWESNEWSKFDVVIGCSLSGEDIKIVNSRCRAAKVRFIACGVHGLYGYIFNDLIETENWINVEKSGRRAVGDSINAVSKIVGIEDVKDKESLQEKIRIRTLYKPWEEINFEIVDKMYPTVKKKGKKVSRKLFWMIGLLGMKSEYGVLIDEVDIDIEELTNKVNEVSERFGVSECFKFEKTELEVLKRHAFCEFAPTNAIIGGVVSQDIVNCIVEQELCVTNFAVLDGESIEMPVYIL</sequence>
<comment type="pathway">
    <text evidence="3">Protein modification; protein sumoylation.</text>
</comment>
<gene>
    <name evidence="10" type="ORF">CANINC_003142</name>
</gene>
<evidence type="ECO:0000256" key="1">
    <source>
        <dbReference type="ARBA" id="ARBA00004123"/>
    </source>
</evidence>
<dbReference type="GO" id="GO:0019948">
    <property type="term" value="F:SUMO activating enzyme activity"/>
    <property type="evidence" value="ECO:0007669"/>
    <property type="project" value="TreeGrafter"/>
</dbReference>
<name>A0A4T0WZF6_9ASCO</name>
<keyword evidence="5" id="KW-0963">Cytoplasm</keyword>
<dbReference type="AlphaFoldDB" id="A0A4T0WZF6"/>
<dbReference type="PANTHER" id="PTHR10953">
    <property type="entry name" value="UBIQUITIN-ACTIVATING ENZYME E1"/>
    <property type="match status" value="1"/>
</dbReference>
<dbReference type="GO" id="GO:0016925">
    <property type="term" value="P:protein sumoylation"/>
    <property type="evidence" value="ECO:0007669"/>
    <property type="project" value="TreeGrafter"/>
</dbReference>
<evidence type="ECO:0000256" key="6">
    <source>
        <dbReference type="ARBA" id="ARBA00022786"/>
    </source>
</evidence>
<evidence type="ECO:0000259" key="9">
    <source>
        <dbReference type="Pfam" id="PF00899"/>
    </source>
</evidence>
<evidence type="ECO:0000256" key="4">
    <source>
        <dbReference type="ARBA" id="ARBA00005673"/>
    </source>
</evidence>
<evidence type="ECO:0000256" key="5">
    <source>
        <dbReference type="ARBA" id="ARBA00022490"/>
    </source>
</evidence>
<evidence type="ECO:0000256" key="8">
    <source>
        <dbReference type="ARBA" id="ARBA00044354"/>
    </source>
</evidence>
<evidence type="ECO:0000256" key="3">
    <source>
        <dbReference type="ARBA" id="ARBA00004718"/>
    </source>
</evidence>
<protein>
    <recommendedName>
        <fullName evidence="8">Ubiquitin-like 1-activating enzyme E1A</fullName>
    </recommendedName>
</protein>
<comment type="caution">
    <text evidence="10">The sequence shown here is derived from an EMBL/GenBank/DDBJ whole genome shotgun (WGS) entry which is preliminary data.</text>
</comment>
<comment type="similarity">
    <text evidence="4">Belongs to the ubiquitin-activating E1 family.</text>
</comment>
<evidence type="ECO:0000256" key="2">
    <source>
        <dbReference type="ARBA" id="ARBA00004496"/>
    </source>
</evidence>
<dbReference type="InterPro" id="IPR000594">
    <property type="entry name" value="ThiF_NAD_FAD-bd"/>
</dbReference>
<keyword evidence="7" id="KW-0539">Nucleus</keyword>
<organism evidence="10 11">
    <name type="scientific">Pichia inconspicua</name>
    <dbReference type="NCBI Taxonomy" id="52247"/>
    <lineage>
        <taxon>Eukaryota</taxon>
        <taxon>Fungi</taxon>
        <taxon>Dikarya</taxon>
        <taxon>Ascomycota</taxon>
        <taxon>Saccharomycotina</taxon>
        <taxon>Pichiomycetes</taxon>
        <taxon>Pichiales</taxon>
        <taxon>Pichiaceae</taxon>
        <taxon>Pichia</taxon>
    </lineage>
</organism>
<keyword evidence="11" id="KW-1185">Reference proteome</keyword>
<dbReference type="InterPro" id="IPR045886">
    <property type="entry name" value="ThiF/MoeB/HesA"/>
</dbReference>
<dbReference type="EMBL" id="SELW01000519">
    <property type="protein sequence ID" value="TID23850.1"/>
    <property type="molecule type" value="Genomic_DNA"/>
</dbReference>
<dbReference type="Proteomes" id="UP000307173">
    <property type="component" value="Unassembled WGS sequence"/>
</dbReference>
<keyword evidence="6" id="KW-0833">Ubl conjugation pathway</keyword>
<dbReference type="SUPFAM" id="SSF69572">
    <property type="entry name" value="Activating enzymes of the ubiquitin-like proteins"/>
    <property type="match status" value="1"/>
</dbReference>
<dbReference type="InterPro" id="IPR000011">
    <property type="entry name" value="UBQ/SUMO-activ_enz_E1-like"/>
</dbReference>
<dbReference type="OrthoDB" id="1708823at2759"/>
<dbReference type="InterPro" id="IPR035985">
    <property type="entry name" value="Ubiquitin-activating_enz"/>
</dbReference>
<accession>A0A4T0WZF6</accession>
<dbReference type="PANTHER" id="PTHR10953:SF162">
    <property type="entry name" value="SUMO-ACTIVATING ENZYME SUBUNIT 1"/>
    <property type="match status" value="1"/>
</dbReference>
<proteinExistence type="inferred from homology"/>
<evidence type="ECO:0000313" key="10">
    <source>
        <dbReference type="EMBL" id="TID23850.1"/>
    </source>
</evidence>
<dbReference type="STRING" id="52247.A0A4T0WZF6"/>
<comment type="subcellular location">
    <subcellularLocation>
        <location evidence="2">Cytoplasm</location>
    </subcellularLocation>
    <subcellularLocation>
        <location evidence="1">Nucleus</location>
    </subcellularLocation>
</comment>
<dbReference type="GO" id="GO:0005737">
    <property type="term" value="C:cytoplasm"/>
    <property type="evidence" value="ECO:0007669"/>
    <property type="project" value="UniProtKB-SubCell"/>
</dbReference>
<dbReference type="GO" id="GO:0031510">
    <property type="term" value="C:SUMO activating enzyme complex"/>
    <property type="evidence" value="ECO:0007669"/>
    <property type="project" value="TreeGrafter"/>
</dbReference>
<feature type="domain" description="THIF-type NAD/FAD binding fold" evidence="9">
    <location>
        <begin position="13"/>
        <end position="337"/>
    </location>
</feature>
<dbReference type="PRINTS" id="PR01849">
    <property type="entry name" value="UBIQUITINACT"/>
</dbReference>
<dbReference type="Gene3D" id="3.40.50.720">
    <property type="entry name" value="NAD(P)-binding Rossmann-like Domain"/>
    <property type="match status" value="1"/>
</dbReference>
<evidence type="ECO:0000256" key="7">
    <source>
        <dbReference type="ARBA" id="ARBA00023242"/>
    </source>
</evidence>
<dbReference type="Pfam" id="PF00899">
    <property type="entry name" value="ThiF"/>
    <property type="match status" value="1"/>
</dbReference>